<reference evidence="1" key="2">
    <citation type="journal article" date="2015" name="Fish Shellfish Immunol.">
        <title>Early steps in the European eel (Anguilla anguilla)-Vibrio vulnificus interaction in the gills: Role of the RtxA13 toxin.</title>
        <authorList>
            <person name="Callol A."/>
            <person name="Pajuelo D."/>
            <person name="Ebbesson L."/>
            <person name="Teles M."/>
            <person name="MacKenzie S."/>
            <person name="Amaro C."/>
        </authorList>
    </citation>
    <scope>NUCLEOTIDE SEQUENCE</scope>
</reference>
<dbReference type="EMBL" id="GBXM01012683">
    <property type="protein sequence ID" value="JAH95894.1"/>
    <property type="molecule type" value="Transcribed_RNA"/>
</dbReference>
<accession>A0A0E9WZY0</accession>
<organism evidence="1">
    <name type="scientific">Anguilla anguilla</name>
    <name type="common">European freshwater eel</name>
    <name type="synonym">Muraena anguilla</name>
    <dbReference type="NCBI Taxonomy" id="7936"/>
    <lineage>
        <taxon>Eukaryota</taxon>
        <taxon>Metazoa</taxon>
        <taxon>Chordata</taxon>
        <taxon>Craniata</taxon>
        <taxon>Vertebrata</taxon>
        <taxon>Euteleostomi</taxon>
        <taxon>Actinopterygii</taxon>
        <taxon>Neopterygii</taxon>
        <taxon>Teleostei</taxon>
        <taxon>Anguilliformes</taxon>
        <taxon>Anguillidae</taxon>
        <taxon>Anguilla</taxon>
    </lineage>
</organism>
<proteinExistence type="predicted"/>
<evidence type="ECO:0000313" key="1">
    <source>
        <dbReference type="EMBL" id="JAH95894.1"/>
    </source>
</evidence>
<name>A0A0E9WZY0_ANGAN</name>
<sequence>MCLCIRTFPARGPGDPLGTSVFVAVCEGRVGDVFADEVFMQLDFVQLCPFNSLVLRSVQLLLD</sequence>
<dbReference type="AlphaFoldDB" id="A0A0E9WZY0"/>
<protein>
    <submittedName>
        <fullName evidence="1">Uncharacterized protein</fullName>
    </submittedName>
</protein>
<reference evidence="1" key="1">
    <citation type="submission" date="2014-11" db="EMBL/GenBank/DDBJ databases">
        <authorList>
            <person name="Amaro Gonzalez C."/>
        </authorList>
    </citation>
    <scope>NUCLEOTIDE SEQUENCE</scope>
</reference>